<dbReference type="EMBL" id="JAUSRG010000018">
    <property type="protein sequence ID" value="MDP9907181.1"/>
    <property type="molecule type" value="Genomic_DNA"/>
</dbReference>
<sequence length="58" mass="6207">MIVSIMSKVSAWIEAAYFYDAAELGASGATETTRYGWLPALSGVAIADAQARKIRVVE</sequence>
<comment type="caution">
    <text evidence="1">The sequence shown here is derived from an EMBL/GenBank/DDBJ whole genome shotgun (WGS) entry which is preliminary data.</text>
</comment>
<evidence type="ECO:0000313" key="1">
    <source>
        <dbReference type="EMBL" id="MDP9907181.1"/>
    </source>
</evidence>
<evidence type="ECO:0000313" key="4">
    <source>
        <dbReference type="Proteomes" id="UP001242995"/>
    </source>
</evidence>
<dbReference type="Proteomes" id="UP001242995">
    <property type="component" value="Unassembled WGS sequence"/>
</dbReference>
<dbReference type="AlphaFoldDB" id="A0AAW8DEC9"/>
<evidence type="ECO:0000313" key="2">
    <source>
        <dbReference type="EMBL" id="MDQ0182665.1"/>
    </source>
</evidence>
<gene>
    <name evidence="1" type="ORF">J2S90_004172</name>
    <name evidence="2" type="ORF">J2S93_004121</name>
</gene>
<dbReference type="EMBL" id="JAUSTF010000014">
    <property type="protein sequence ID" value="MDQ0182665.1"/>
    <property type="molecule type" value="Genomic_DNA"/>
</dbReference>
<proteinExistence type="predicted"/>
<name>A0AAW8DEC9_9MICC</name>
<evidence type="ECO:0000313" key="3">
    <source>
        <dbReference type="Proteomes" id="UP001230951"/>
    </source>
</evidence>
<dbReference type="Proteomes" id="UP001230951">
    <property type="component" value="Unassembled WGS sequence"/>
</dbReference>
<protein>
    <submittedName>
        <fullName evidence="1">Uncharacterized protein</fullName>
    </submittedName>
</protein>
<accession>A0AAW8DEC9</accession>
<organism evidence="1 4">
    <name type="scientific">Arthrobacter bambusae</name>
    <dbReference type="NCBI Taxonomy" id="1338426"/>
    <lineage>
        <taxon>Bacteria</taxon>
        <taxon>Bacillati</taxon>
        <taxon>Actinomycetota</taxon>
        <taxon>Actinomycetes</taxon>
        <taxon>Micrococcales</taxon>
        <taxon>Micrococcaceae</taxon>
        <taxon>Arthrobacter</taxon>
    </lineage>
</organism>
<dbReference type="RefSeq" id="WP_172465532.1">
    <property type="nucleotide sequence ID" value="NZ_JAUSRG010000018.1"/>
</dbReference>
<reference evidence="1 3" key="1">
    <citation type="submission" date="2023-07" db="EMBL/GenBank/DDBJ databases">
        <title>Sorghum-associated microbial communities from plants grown in Nebraska, USA.</title>
        <authorList>
            <person name="Schachtman D."/>
        </authorList>
    </citation>
    <scope>NUCLEOTIDE SEQUENCE</scope>
    <source>
        <strain evidence="1">DS1006</strain>
        <strain evidence="2 3">DS1016</strain>
    </source>
</reference>
<keyword evidence="3" id="KW-1185">Reference proteome</keyword>